<organism evidence="1 2">
    <name type="scientific">Candidatus Gottesmanbacteria bacterium RIFCSPLOWO2_01_FULL_48_11</name>
    <dbReference type="NCBI Taxonomy" id="1798395"/>
    <lineage>
        <taxon>Bacteria</taxon>
        <taxon>Candidatus Gottesmaniibacteriota</taxon>
    </lineage>
</organism>
<proteinExistence type="predicted"/>
<evidence type="ECO:0000313" key="1">
    <source>
        <dbReference type="EMBL" id="OGG27763.1"/>
    </source>
</evidence>
<sequence length="112" mass="13073">MAQLFYDHLIVIEEITAVLDEHTLTKEERAELLRLIDQTLHHEILDTIFTHLPKEHHETFLTRFHIAPHDAKLLEFLQEATSVDIEGEIFKTANRVKRHALSTIAKAKKETK</sequence>
<dbReference type="AlphaFoldDB" id="A0A1F6ATF2"/>
<comment type="caution">
    <text evidence="1">The sequence shown here is derived from an EMBL/GenBank/DDBJ whole genome shotgun (WGS) entry which is preliminary data.</text>
</comment>
<name>A0A1F6ATF2_9BACT</name>
<gene>
    <name evidence="1" type="ORF">A3A64_03350</name>
</gene>
<evidence type="ECO:0000313" key="2">
    <source>
        <dbReference type="Proteomes" id="UP000178305"/>
    </source>
</evidence>
<dbReference type="EMBL" id="MFJY01000037">
    <property type="protein sequence ID" value="OGG27763.1"/>
    <property type="molecule type" value="Genomic_DNA"/>
</dbReference>
<dbReference type="Proteomes" id="UP000178305">
    <property type="component" value="Unassembled WGS sequence"/>
</dbReference>
<reference evidence="1 2" key="1">
    <citation type="journal article" date="2016" name="Nat. Commun.">
        <title>Thousands of microbial genomes shed light on interconnected biogeochemical processes in an aquifer system.</title>
        <authorList>
            <person name="Anantharaman K."/>
            <person name="Brown C.T."/>
            <person name="Hug L.A."/>
            <person name="Sharon I."/>
            <person name="Castelle C.J."/>
            <person name="Probst A.J."/>
            <person name="Thomas B.C."/>
            <person name="Singh A."/>
            <person name="Wilkins M.J."/>
            <person name="Karaoz U."/>
            <person name="Brodie E.L."/>
            <person name="Williams K.H."/>
            <person name="Hubbard S.S."/>
            <person name="Banfield J.F."/>
        </authorList>
    </citation>
    <scope>NUCLEOTIDE SEQUENCE [LARGE SCALE GENOMIC DNA]</scope>
</reference>
<protein>
    <submittedName>
        <fullName evidence="1">Uncharacterized protein</fullName>
    </submittedName>
</protein>
<accession>A0A1F6ATF2</accession>